<dbReference type="AlphaFoldDB" id="A0AAT9GPA1"/>
<gene>
    <name evidence="1" type="ORF">SJAV_05930</name>
</gene>
<name>A0AAT9GPA1_9CREN</name>
<evidence type="ECO:0000313" key="1">
    <source>
        <dbReference type="EMBL" id="BFH72649.1"/>
    </source>
</evidence>
<accession>A0AAT9GPA1</accession>
<dbReference type="GeneID" id="92353528"/>
<dbReference type="KEGG" id="sjv:SJAV_05930"/>
<dbReference type="EMBL" id="AP031322">
    <property type="protein sequence ID" value="BFH72649.1"/>
    <property type="molecule type" value="Genomic_DNA"/>
</dbReference>
<proteinExistence type="predicted"/>
<sequence length="493" mass="54913">MSVKTPPAPPETDLSSLAEALGAILSISLSLGYAQEQCVISSLKRYRSLAVSGSYQKYEIYPAIAASQRVVSEASNDPTKIFRQGIVIRTTDTGKWYYIGGISPYWGRDTLIIYQGGSKVTSSGKIAKSVYEKFLEKTGGLGVIPLVKYRVPEPRYNPPLFKNCQGSFGLFWDFLAEAFEAGILAMSTLAPLINIQASLKSFIQWTYESDSHYYLTREAEDIMRTASDSYPYLQILLGTNPQVAKTHGLLVYPSFTTNYPIKPMVSECDDLMSDAVCGNLESGRLYLFQLNDMDIGAPVFAQIPCGINSCSQFGLAGFVLGINSYRLVKIDNIDVTIYYVRIVQPPSDFTETAIKNYADTLGILDVLNVLENASSKAEKGESALSAIYPLPIAALAVTAVDWIENSYDEAYKEAEKVAERLYQIYNNVLSYANSCIEAQPNLPRNAKVMYEQQVQQYLNSIFYDISPDWNDNEIQNYLENKVNEYLSNQGIYC</sequence>
<reference evidence="1" key="1">
    <citation type="submission" date="2024-03" db="EMBL/GenBank/DDBJ databases">
        <title>Complete genome sequence of Sulfurisphaera javensis strain KD-1.</title>
        <authorList>
            <person name="Sakai H."/>
            <person name="Nur N."/>
            <person name="Suwanto A."/>
            <person name="Kurosawa N."/>
        </authorList>
    </citation>
    <scope>NUCLEOTIDE SEQUENCE</scope>
    <source>
        <strain evidence="1">KD-1</strain>
    </source>
</reference>
<protein>
    <submittedName>
        <fullName evidence="1">Uncharacterized protein</fullName>
    </submittedName>
</protein>
<dbReference type="RefSeq" id="WP_369610854.1">
    <property type="nucleotide sequence ID" value="NZ_AP031322.1"/>
</dbReference>
<organism evidence="1">
    <name type="scientific">Sulfurisphaera javensis</name>
    <dbReference type="NCBI Taxonomy" id="2049879"/>
    <lineage>
        <taxon>Archaea</taxon>
        <taxon>Thermoproteota</taxon>
        <taxon>Thermoprotei</taxon>
        <taxon>Sulfolobales</taxon>
        <taxon>Sulfolobaceae</taxon>
        <taxon>Sulfurisphaera</taxon>
    </lineage>
</organism>